<reference evidence="2" key="1">
    <citation type="journal article" date="2020" name="Nature">
        <title>Giant virus diversity and host interactions through global metagenomics.</title>
        <authorList>
            <person name="Schulz F."/>
            <person name="Roux S."/>
            <person name="Paez-Espino D."/>
            <person name="Jungbluth S."/>
            <person name="Walsh D.A."/>
            <person name="Denef V.J."/>
            <person name="McMahon K.D."/>
            <person name="Konstantinidis K.T."/>
            <person name="Eloe-Fadrosh E.A."/>
            <person name="Kyrpides N.C."/>
            <person name="Woyke T."/>
        </authorList>
    </citation>
    <scope>NUCLEOTIDE SEQUENCE</scope>
    <source>
        <strain evidence="2">GVMAG-S-3300013006-138</strain>
    </source>
</reference>
<name>A0A6C0KMR5_9ZZZZ</name>
<dbReference type="AlphaFoldDB" id="A0A6C0KMR5"/>
<evidence type="ECO:0000259" key="1">
    <source>
        <dbReference type="Pfam" id="PF03407"/>
    </source>
</evidence>
<dbReference type="SUPFAM" id="SSF53448">
    <property type="entry name" value="Nucleotide-diphospho-sugar transferases"/>
    <property type="match status" value="1"/>
</dbReference>
<feature type="domain" description="Nucleotide-diphospho-sugar transferase" evidence="1">
    <location>
        <begin position="46"/>
        <end position="245"/>
    </location>
</feature>
<proteinExistence type="predicted"/>
<dbReference type="InterPro" id="IPR005069">
    <property type="entry name" value="Nucl-diP-sugar_transferase"/>
</dbReference>
<dbReference type="InterPro" id="IPR029044">
    <property type="entry name" value="Nucleotide-diphossugar_trans"/>
</dbReference>
<dbReference type="Pfam" id="PF03407">
    <property type="entry name" value="Nucleotid_trans"/>
    <property type="match status" value="1"/>
</dbReference>
<evidence type="ECO:0000313" key="2">
    <source>
        <dbReference type="EMBL" id="QHU18436.1"/>
    </source>
</evidence>
<protein>
    <recommendedName>
        <fullName evidence="1">Nucleotide-diphospho-sugar transferase domain-containing protein</fullName>
    </recommendedName>
</protein>
<organism evidence="2">
    <name type="scientific">viral metagenome</name>
    <dbReference type="NCBI Taxonomy" id="1070528"/>
    <lineage>
        <taxon>unclassified sequences</taxon>
        <taxon>metagenomes</taxon>
        <taxon>organismal metagenomes</taxon>
    </lineage>
</organism>
<dbReference type="EMBL" id="MN740931">
    <property type="protein sequence ID" value="QHU18436.1"/>
    <property type="molecule type" value="Genomic_DNA"/>
</dbReference>
<accession>A0A6C0KMR5</accession>
<sequence length="258" mass="30391">MKLEDLQKFVKEGRLVWTMTTNSYKYYTLNMITSLKEVAKVSWPLCVICCDDESFLFFRREGITCIAWKRGEQKGQKAIAAFGTQEFMKWNRIKIDILRWFCDNSLELGITKSLYVDGDIVFQRDPWPMLEEEWANSSPALLFQCDCANDDEHSGCGNICSGVIACFHTRFDTSKLYEMDEALWKEVNKQDQPYIGRRLVNLGIPYKNLSRRLFGNGHWQKSLKWKDDPTWILLHYNFRVGDTKKQAMKSYGHWRIPY</sequence>